<comment type="pathway">
    <text evidence="3">Carbohydrate degradation.</text>
</comment>
<dbReference type="GO" id="GO:0046872">
    <property type="term" value="F:metal ion binding"/>
    <property type="evidence" value="ECO:0007669"/>
    <property type="project" value="InterPro"/>
</dbReference>
<feature type="domain" description="Metalloenzyme" evidence="7">
    <location>
        <begin position="1"/>
        <end position="370"/>
    </location>
</feature>
<dbReference type="PANTHER" id="PTHR31209:SF4">
    <property type="entry name" value="2,3-BISPHOSPHOGLYCERATE-INDEPENDENT PHOSPHOGLYCERATE MUTASE"/>
    <property type="match status" value="1"/>
</dbReference>
<dbReference type="eggNOG" id="COG3635">
    <property type="taxonomic scope" value="Bacteria"/>
</dbReference>
<evidence type="ECO:0000256" key="2">
    <source>
        <dbReference type="ARBA" id="ARBA00002315"/>
    </source>
</evidence>
<dbReference type="Pfam" id="PF01676">
    <property type="entry name" value="Metalloenzyme"/>
    <property type="match status" value="1"/>
</dbReference>
<dbReference type="GO" id="GO:0006096">
    <property type="term" value="P:glycolytic process"/>
    <property type="evidence" value="ECO:0007669"/>
    <property type="project" value="UniProtKB-KW"/>
</dbReference>
<dbReference type="CDD" id="cd16011">
    <property type="entry name" value="iPGM_like"/>
    <property type="match status" value="1"/>
</dbReference>
<keyword evidence="8" id="KW-0808">Transferase</keyword>
<evidence type="ECO:0000259" key="7">
    <source>
        <dbReference type="Pfam" id="PF01676"/>
    </source>
</evidence>
<dbReference type="NCBIfam" id="TIGR00306">
    <property type="entry name" value="apgM"/>
    <property type="match status" value="1"/>
</dbReference>
<dbReference type="OrthoDB" id="9804453at2"/>
<dbReference type="Gene3D" id="3.40.720.10">
    <property type="entry name" value="Alkaline Phosphatase, subunit A"/>
    <property type="match status" value="1"/>
</dbReference>
<dbReference type="NCBIfam" id="NF003242">
    <property type="entry name" value="PRK04200.1"/>
    <property type="match status" value="1"/>
</dbReference>
<evidence type="ECO:0000256" key="5">
    <source>
        <dbReference type="ARBA" id="ARBA00023152"/>
    </source>
</evidence>
<evidence type="ECO:0000313" key="9">
    <source>
        <dbReference type="Proteomes" id="UP000000378"/>
    </source>
</evidence>
<keyword evidence="5" id="KW-0324">Glycolysis</keyword>
<dbReference type="InterPro" id="IPR004456">
    <property type="entry name" value="Pglycerate_mutase_ApgM"/>
</dbReference>
<dbReference type="PIRSF" id="PIRSF006392">
    <property type="entry name" value="IPGAM_arch"/>
    <property type="match status" value="1"/>
</dbReference>
<evidence type="ECO:0000256" key="6">
    <source>
        <dbReference type="ARBA" id="ARBA00023235"/>
    </source>
</evidence>
<keyword evidence="9" id="KW-1185">Reference proteome</keyword>
<dbReference type="AlphaFoldDB" id="D7CJW2"/>
<evidence type="ECO:0000256" key="3">
    <source>
        <dbReference type="ARBA" id="ARBA00004921"/>
    </source>
</evidence>
<gene>
    <name evidence="8" type="ordered locus">Slip_0290</name>
</gene>
<dbReference type="Proteomes" id="UP000000378">
    <property type="component" value="Chromosome"/>
</dbReference>
<reference evidence="8 9" key="2">
    <citation type="journal article" date="2010" name="Stand. Genomic Sci.">
        <title>Complete genome sequence of Syntrophothermus lipocalidus type strain (TGB-C1).</title>
        <authorList>
            <person name="Djao O.D."/>
            <person name="Zhang X."/>
            <person name="Lucas S."/>
            <person name="Lapidus A."/>
            <person name="Del Rio T.G."/>
            <person name="Nolan M."/>
            <person name="Tice H."/>
            <person name="Cheng J.F."/>
            <person name="Han C."/>
            <person name="Tapia R."/>
            <person name="Goodwin L."/>
            <person name="Pitluck S."/>
            <person name="Liolios K."/>
            <person name="Ivanova N."/>
            <person name="Mavromatis K."/>
            <person name="Mikhailova N."/>
            <person name="Ovchinnikova G."/>
            <person name="Pati A."/>
            <person name="Brambilla E."/>
            <person name="Chen A."/>
            <person name="Palaniappan K."/>
            <person name="Land M."/>
            <person name="Hauser L."/>
            <person name="Chang Y.J."/>
            <person name="Jeffries C.D."/>
            <person name="Rohde M."/>
            <person name="Sikorski J."/>
            <person name="Spring S."/>
            <person name="Goker M."/>
            <person name="Detter J.C."/>
            <person name="Woyke T."/>
            <person name="Bristow J."/>
            <person name="Eisen J.A."/>
            <person name="Markowitz V."/>
            <person name="Hugenholtz P."/>
            <person name="Kyrpides N.C."/>
            <person name="Klenk H.P."/>
        </authorList>
    </citation>
    <scope>NUCLEOTIDE SEQUENCE [LARGE SCALE GENOMIC DNA]</scope>
    <source>
        <strain evidence="9">DSM 12680 / TGB-C1</strain>
    </source>
</reference>
<dbReference type="EC" id="5.4.2.-" evidence="8"/>
<evidence type="ECO:0000313" key="8">
    <source>
        <dbReference type="EMBL" id="ADI01076.1"/>
    </source>
</evidence>
<comment type="function">
    <text evidence="2">Catalyzes the interconversion of 2-phosphoglycerate and 3-phosphoglycerate.</text>
</comment>
<evidence type="ECO:0000256" key="4">
    <source>
        <dbReference type="ARBA" id="ARBA00005524"/>
    </source>
</evidence>
<reference evidence="9" key="1">
    <citation type="journal article" date="2010" name="Stand. Genomic Sci.">
        <title>Complete genome sequence of Syntrophothermus lipocalidus type strain (TGB-C1T).</title>
        <authorList>
            <consortium name="US DOE Joint Genome Institute (JGI-PGF)"/>
            <person name="Djao O."/>
            <person name="Zhang X."/>
            <person name="Lucas S."/>
            <person name="Lapidus A."/>
            <person name="Glavina Del Rio T."/>
            <person name="Nolan M."/>
            <person name="Tice H."/>
            <person name="Cheng J."/>
            <person name="Han C."/>
            <person name="Tapia R."/>
            <person name="Goodwin L."/>
            <person name="Pitluck S."/>
            <person name="Liolios K."/>
            <person name="Ivanova N."/>
            <person name="Mavromatis K."/>
            <person name="Mikhailova N."/>
            <person name="Ovchinnikova G."/>
            <person name="Pati A."/>
            <person name="Brambilla E."/>
            <person name="Chen A."/>
            <person name="Palaniappan K."/>
            <person name="Land M."/>
            <person name="Hauser L."/>
            <person name="Chang Y."/>
            <person name="Jeffries C."/>
            <person name="Rohde M."/>
            <person name="Sikorski J."/>
            <person name="Spring S."/>
            <person name="Goker M."/>
            <person name="Detter J."/>
            <person name="Woyke T."/>
            <person name="Bristow J."/>
            <person name="Eisen J."/>
            <person name="Markowitz V."/>
            <person name="Hugenholtz P."/>
            <person name="Kyrpides N."/>
            <person name="Klenk H."/>
        </authorList>
    </citation>
    <scope>NUCLEOTIDE SEQUENCE [LARGE SCALE GENOMIC DNA]</scope>
    <source>
        <strain evidence="9">DSM 12680 / TGB-C1</strain>
    </source>
</reference>
<keyword evidence="8" id="KW-0418">Kinase</keyword>
<dbReference type="GO" id="GO:0004619">
    <property type="term" value="F:phosphoglycerate mutase activity"/>
    <property type="evidence" value="ECO:0007669"/>
    <property type="project" value="UniProtKB-EC"/>
</dbReference>
<dbReference type="GO" id="GO:0016301">
    <property type="term" value="F:kinase activity"/>
    <property type="evidence" value="ECO:0007669"/>
    <property type="project" value="UniProtKB-KW"/>
</dbReference>
<protein>
    <submittedName>
        <fullName evidence="8">Proposed homoserine kinase</fullName>
        <ecNumber evidence="8">5.4.2.-</ecNumber>
    </submittedName>
</protein>
<sequence length="402" mass="44627">MKYVVVLGDGMADYPIPELDYKTPLAHARTPNLDFLASRGRMGMVKTVPDGMPPGSDVANLSVMGYDPTRYYTGRSPLEAIAMGVELKPGDVAFRCNLVTLSDEPEFTQKRMIDYSSDEITSAESAQLIAAVKERFDDEDIRFYPGVSYRHLMVWTNGPLEVELTPPHDISDRVIAEYLPRGKGSEVLLGLMLESNRFLPCHPVNQFRVHRGLRPATSLWFWGQGVKPALPLFAEKYGLVGSVIAAVDLTKGLGLCAGLRAVNVPGATGNITTDFRGKTRAALKELDDGQDFVYIHIEAPDEAGHRGELEIKIKAIEEIDEKVIGELLSGLPKFGEYRLMVLPDHPTPLSVRTHTAEEVPFVIFDSRQHYPNKVSTYDEASARSTGLRFEKGHELMDYFIKG</sequence>
<dbReference type="InterPro" id="IPR023665">
    <property type="entry name" value="ApgAM_prokaryotes"/>
</dbReference>
<organism evidence="8 9">
    <name type="scientific">Syntrophothermus lipocalidus (strain DSM 12680 / TGB-C1)</name>
    <dbReference type="NCBI Taxonomy" id="643648"/>
    <lineage>
        <taxon>Bacteria</taxon>
        <taxon>Bacillati</taxon>
        <taxon>Bacillota</taxon>
        <taxon>Clostridia</taxon>
        <taxon>Eubacteriales</taxon>
        <taxon>Syntrophomonadaceae</taxon>
        <taxon>Syntrophothermus</taxon>
    </lineage>
</organism>
<dbReference type="InterPro" id="IPR042253">
    <property type="entry name" value="Pglycerate_mutase_ApgM_sf"/>
</dbReference>
<dbReference type="NCBIfam" id="TIGR02535">
    <property type="entry name" value="hyp_Hser_kinase"/>
    <property type="match status" value="1"/>
</dbReference>
<keyword evidence="6 8" id="KW-0413">Isomerase</keyword>
<name>D7CJW2_SYNLT</name>
<dbReference type="PANTHER" id="PTHR31209">
    <property type="entry name" value="COFACTOR-INDEPENDENT PHOSPHOGLYCERATE MUTASE"/>
    <property type="match status" value="1"/>
</dbReference>
<dbReference type="RefSeq" id="WP_013174478.1">
    <property type="nucleotide sequence ID" value="NC_014220.1"/>
</dbReference>
<accession>D7CJW2</accession>
<dbReference type="STRING" id="643648.Slip_0290"/>
<dbReference type="Pfam" id="PF10143">
    <property type="entry name" value="PhosphMutase"/>
    <property type="match status" value="1"/>
</dbReference>
<dbReference type="HOGENOM" id="CLU_034906_2_0_9"/>
<comment type="similarity">
    <text evidence="4">Belongs to the BPG-independent phosphoglycerate mutase family. A-PGAM subfamily.</text>
</comment>
<evidence type="ECO:0000256" key="1">
    <source>
        <dbReference type="ARBA" id="ARBA00000370"/>
    </source>
</evidence>
<dbReference type="InterPro" id="IPR006124">
    <property type="entry name" value="Metalloenzyme"/>
</dbReference>
<dbReference type="SUPFAM" id="SSF53649">
    <property type="entry name" value="Alkaline phosphatase-like"/>
    <property type="match status" value="1"/>
</dbReference>
<proteinExistence type="inferred from homology"/>
<dbReference type="Gene3D" id="3.30.70.2130">
    <property type="entry name" value="Metalloenzyme domain"/>
    <property type="match status" value="1"/>
</dbReference>
<dbReference type="KEGG" id="slp:Slip_0290"/>
<comment type="catalytic activity">
    <reaction evidence="1">
        <text>(2R)-2-phosphoglycerate = (2R)-3-phosphoglycerate</text>
        <dbReference type="Rhea" id="RHEA:15901"/>
        <dbReference type="ChEBI" id="CHEBI:58272"/>
        <dbReference type="ChEBI" id="CHEBI:58289"/>
        <dbReference type="EC" id="5.4.2.12"/>
    </reaction>
</comment>
<dbReference type="InterPro" id="IPR017850">
    <property type="entry name" value="Alkaline_phosphatase_core_sf"/>
</dbReference>
<dbReference type="EMBL" id="CP002048">
    <property type="protein sequence ID" value="ADI01076.1"/>
    <property type="molecule type" value="Genomic_DNA"/>
</dbReference>